<keyword evidence="4 16" id="KW-0964">Secreted</keyword>
<comment type="subcellular location">
    <subcellularLocation>
        <location evidence="1">Mitochondrion outer membrane</location>
        <topology evidence="1">Peripheral membrane protein</topology>
    </subcellularLocation>
    <subcellularLocation>
        <location evidence="2 16">Secreted</location>
    </subcellularLocation>
</comment>
<dbReference type="InterPro" id="IPR036444">
    <property type="entry name" value="PLipase_A2_dom_sf"/>
</dbReference>
<evidence type="ECO:0000256" key="7">
    <source>
        <dbReference type="ARBA" id="ARBA00023408"/>
    </source>
</evidence>
<evidence type="ECO:0000313" key="19">
    <source>
        <dbReference type="Proteomes" id="UP000558488"/>
    </source>
</evidence>
<comment type="catalytic activity">
    <reaction evidence="10">
        <text>1,2-dihexadecanoyl-sn-glycero-3-phospho-(1'-sn-glycerol) + H2O = 1-hexadecanoyl-sn-glycero-3-phospho-(1'-sn-glycerol) + hexadecanoate + H(+)</text>
        <dbReference type="Rhea" id="RHEA:45472"/>
        <dbReference type="ChEBI" id="CHEBI:7896"/>
        <dbReference type="ChEBI" id="CHEBI:15377"/>
        <dbReference type="ChEBI" id="CHEBI:15378"/>
        <dbReference type="ChEBI" id="CHEBI:72829"/>
        <dbReference type="ChEBI" id="CHEBI:75158"/>
    </reaction>
    <physiologicalReaction direction="left-to-right" evidence="10">
        <dbReference type="Rhea" id="RHEA:45473"/>
    </physiologicalReaction>
</comment>
<organism evidence="18 19">
    <name type="scientific">Pipistrellus kuhlii</name>
    <name type="common">Kuhl's pipistrelle</name>
    <dbReference type="NCBI Taxonomy" id="59472"/>
    <lineage>
        <taxon>Eukaryota</taxon>
        <taxon>Metazoa</taxon>
        <taxon>Chordata</taxon>
        <taxon>Craniata</taxon>
        <taxon>Vertebrata</taxon>
        <taxon>Euteleostomi</taxon>
        <taxon>Mammalia</taxon>
        <taxon>Eutheria</taxon>
        <taxon>Laurasiatheria</taxon>
        <taxon>Chiroptera</taxon>
        <taxon>Yangochiroptera</taxon>
        <taxon>Vespertilionidae</taxon>
        <taxon>Pipistrellus</taxon>
    </lineage>
</organism>
<dbReference type="PANTHER" id="PTHR11716:SF9">
    <property type="entry name" value="PHOSPHOLIPASE A2, MEMBRANE ASSOCIATED"/>
    <property type="match status" value="1"/>
</dbReference>
<dbReference type="GO" id="GO:0005509">
    <property type="term" value="F:calcium ion binding"/>
    <property type="evidence" value="ECO:0007669"/>
    <property type="project" value="InterPro"/>
</dbReference>
<dbReference type="GO" id="GO:0006644">
    <property type="term" value="P:phospholipid metabolic process"/>
    <property type="evidence" value="ECO:0007669"/>
    <property type="project" value="InterPro"/>
</dbReference>
<comment type="catalytic activity">
    <reaction evidence="16">
        <text>a 1,2-diacyl-sn-glycero-3-phosphocholine + H2O = a 1-acyl-sn-glycero-3-phosphocholine + a fatty acid + H(+)</text>
        <dbReference type="Rhea" id="RHEA:15801"/>
        <dbReference type="ChEBI" id="CHEBI:15377"/>
        <dbReference type="ChEBI" id="CHEBI:15378"/>
        <dbReference type="ChEBI" id="CHEBI:28868"/>
        <dbReference type="ChEBI" id="CHEBI:57643"/>
        <dbReference type="ChEBI" id="CHEBI:58168"/>
        <dbReference type="EC" id="3.1.1.4"/>
    </reaction>
</comment>
<feature type="binding site" evidence="14">
    <location>
        <position position="47"/>
    </location>
    <ligand>
        <name>Ca(2+)</name>
        <dbReference type="ChEBI" id="CHEBI:29108"/>
    </ligand>
</feature>
<evidence type="ECO:0000256" key="6">
    <source>
        <dbReference type="ARBA" id="ARBA00023157"/>
    </source>
</evidence>
<dbReference type="SUPFAM" id="SSF48619">
    <property type="entry name" value="Phospholipase A2, PLA2"/>
    <property type="match status" value="1"/>
</dbReference>
<evidence type="ECO:0000256" key="14">
    <source>
        <dbReference type="PIRSR" id="PIRSR601211-2"/>
    </source>
</evidence>
<dbReference type="InterPro" id="IPR001211">
    <property type="entry name" value="PLA2"/>
</dbReference>
<dbReference type="EC" id="3.1.1.4" evidence="16"/>
<proteinExistence type="inferred from homology"/>
<evidence type="ECO:0000256" key="9">
    <source>
        <dbReference type="ARBA" id="ARBA00036775"/>
    </source>
</evidence>
<keyword evidence="5" id="KW-0929">Antimicrobial</keyword>
<evidence type="ECO:0000256" key="15">
    <source>
        <dbReference type="RuleBase" id="RU003654"/>
    </source>
</evidence>
<evidence type="ECO:0000256" key="1">
    <source>
        <dbReference type="ARBA" id="ARBA00004450"/>
    </source>
</evidence>
<dbReference type="SMART" id="SM00085">
    <property type="entry name" value="PA2c"/>
    <property type="match status" value="1"/>
</dbReference>
<feature type="chain" id="PRO_5029935199" description="Phospholipase A2" evidence="16">
    <location>
        <begin position="19"/>
        <end position="82"/>
    </location>
</feature>
<comment type="catalytic activity">
    <reaction evidence="9">
        <text>a 1,2-diacyl-sn-glycero-3-phosphoethanolamine + H2O = a 1-acyl-sn-glycero-3-phosphoethanolamine + a fatty acid + H(+)</text>
        <dbReference type="Rhea" id="RHEA:44604"/>
        <dbReference type="ChEBI" id="CHEBI:15377"/>
        <dbReference type="ChEBI" id="CHEBI:15378"/>
        <dbReference type="ChEBI" id="CHEBI:28868"/>
        <dbReference type="ChEBI" id="CHEBI:64381"/>
        <dbReference type="ChEBI" id="CHEBI:64612"/>
    </reaction>
    <physiologicalReaction direction="left-to-right" evidence="9">
        <dbReference type="Rhea" id="RHEA:44605"/>
    </physiologicalReaction>
</comment>
<sequence length="82" mass="9205">MKTLLMLALAMAFGPLQTHEDLLDFQKMIEIATGKNAFLDYAFYGCYCGLGGQGSPMDATDRAMYFRLWVVRSDMPNSKRLG</sequence>
<evidence type="ECO:0000256" key="10">
    <source>
        <dbReference type="ARBA" id="ARBA00048080"/>
    </source>
</evidence>
<dbReference type="GO" id="GO:0031640">
    <property type="term" value="P:killing of cells of another organism"/>
    <property type="evidence" value="ECO:0007669"/>
    <property type="project" value="UniProtKB-KW"/>
</dbReference>
<keyword evidence="14" id="KW-0479">Metal-binding</keyword>
<dbReference type="GO" id="GO:0050482">
    <property type="term" value="P:arachidonate secretion"/>
    <property type="evidence" value="ECO:0007669"/>
    <property type="project" value="InterPro"/>
</dbReference>
<evidence type="ECO:0000256" key="2">
    <source>
        <dbReference type="ARBA" id="ARBA00004613"/>
    </source>
</evidence>
<gene>
    <name evidence="18" type="ORF">mPipKuh1_013615</name>
</gene>
<feature type="binding site" evidence="14">
    <location>
        <position position="49"/>
    </location>
    <ligand>
        <name>Ca(2+)</name>
        <dbReference type="ChEBI" id="CHEBI:29108"/>
    </ligand>
</feature>
<comment type="cofactor">
    <cofactor evidence="14">
        <name>Ca(2+)</name>
        <dbReference type="ChEBI" id="CHEBI:29108"/>
    </cofactor>
    <text evidence="14">Binds 1 Ca(2+) ion per subunit.</text>
</comment>
<comment type="catalytic activity">
    <reaction evidence="8">
        <text>1-hexadecanoyl-2-(4Z,7Z,10Z,13Z,16Z,19Z-docosahexaenoyl)-sn-glycero-3-phosphocholine + H2O = (4Z,7Z,10Z,13Z,16Z,19Z)-docosahexaenoate + 1-hexadecanoyl-sn-glycero-3-phosphocholine + H(+)</text>
        <dbReference type="Rhea" id="RHEA:41231"/>
        <dbReference type="ChEBI" id="CHEBI:15377"/>
        <dbReference type="ChEBI" id="CHEBI:15378"/>
        <dbReference type="ChEBI" id="CHEBI:72998"/>
        <dbReference type="ChEBI" id="CHEBI:74963"/>
        <dbReference type="ChEBI" id="CHEBI:77016"/>
    </reaction>
    <physiologicalReaction direction="left-to-right" evidence="8">
        <dbReference type="Rhea" id="RHEA:41232"/>
    </physiologicalReaction>
</comment>
<comment type="catalytic activity">
    <reaction evidence="7">
        <text>1-hexadecanoyl-2-(9Z,12Z-octadecadienoyl)-sn-glycero-3-phosphocholine + H2O = (9Z,12Z)-octadecadienoate + 1-hexadecanoyl-sn-glycero-3-phosphocholine + H(+)</text>
        <dbReference type="Rhea" id="RHEA:40811"/>
        <dbReference type="ChEBI" id="CHEBI:15377"/>
        <dbReference type="ChEBI" id="CHEBI:15378"/>
        <dbReference type="ChEBI" id="CHEBI:30245"/>
        <dbReference type="ChEBI" id="CHEBI:72998"/>
        <dbReference type="ChEBI" id="CHEBI:73002"/>
    </reaction>
    <physiologicalReaction direction="left-to-right" evidence="7">
        <dbReference type="Rhea" id="RHEA:40812"/>
    </physiologicalReaction>
</comment>
<dbReference type="EMBL" id="JACAGB010000002">
    <property type="protein sequence ID" value="KAF6383253.1"/>
    <property type="molecule type" value="Genomic_DNA"/>
</dbReference>
<dbReference type="Pfam" id="PF00068">
    <property type="entry name" value="Phospholip_A2_1"/>
    <property type="match status" value="1"/>
</dbReference>
<comment type="catalytic activity">
    <reaction evidence="13">
        <text>1-hexadecanoyl-2-(9Z-octadecenoyl)-sn-glycero-3-phosphoglycerol + H2O = 1-hexadecanoyl-sn-glycero-3-phosphoglycerol + (9Z)-octadecenoate + H(+)</text>
        <dbReference type="Rhea" id="RHEA:44524"/>
        <dbReference type="ChEBI" id="CHEBI:15377"/>
        <dbReference type="ChEBI" id="CHEBI:15378"/>
        <dbReference type="ChEBI" id="CHEBI:30823"/>
        <dbReference type="ChEBI" id="CHEBI:84472"/>
        <dbReference type="ChEBI" id="CHEBI:84475"/>
    </reaction>
    <physiologicalReaction direction="left-to-right" evidence="13">
        <dbReference type="Rhea" id="RHEA:44525"/>
    </physiologicalReaction>
</comment>
<dbReference type="InterPro" id="IPR016090">
    <property type="entry name" value="PLA2-like_dom"/>
</dbReference>
<keyword evidence="16" id="KW-0378">Hydrolase</keyword>
<name>A0A7J8A9S8_PIPKU</name>
<comment type="similarity">
    <text evidence="3 15">Belongs to the phospholipase A2 family.</text>
</comment>
<evidence type="ECO:0000256" key="3">
    <source>
        <dbReference type="ARBA" id="ARBA00007056"/>
    </source>
</evidence>
<dbReference type="GO" id="GO:0016042">
    <property type="term" value="P:lipid catabolic process"/>
    <property type="evidence" value="ECO:0007669"/>
    <property type="project" value="InterPro"/>
</dbReference>
<dbReference type="AlphaFoldDB" id="A0A7J8A9S8"/>
<dbReference type="GO" id="GO:0005741">
    <property type="term" value="C:mitochondrial outer membrane"/>
    <property type="evidence" value="ECO:0007669"/>
    <property type="project" value="UniProtKB-SubCell"/>
</dbReference>
<dbReference type="PANTHER" id="PTHR11716">
    <property type="entry name" value="PHOSPHOLIPASE A2 FAMILY MEMBER"/>
    <property type="match status" value="1"/>
</dbReference>
<keyword evidence="14 16" id="KW-0106">Calcium</keyword>
<evidence type="ECO:0000256" key="5">
    <source>
        <dbReference type="ARBA" id="ARBA00022638"/>
    </source>
</evidence>
<feature type="domain" description="Phospholipase A2-like central" evidence="17">
    <location>
        <begin position="21"/>
        <end position="82"/>
    </location>
</feature>
<keyword evidence="19" id="KW-1185">Reference proteome</keyword>
<evidence type="ECO:0000256" key="16">
    <source>
        <dbReference type="RuleBase" id="RU361236"/>
    </source>
</evidence>
<protein>
    <recommendedName>
        <fullName evidence="16">Phospholipase A2</fullName>
        <ecNumber evidence="16">3.1.1.4</ecNumber>
    </recommendedName>
</protein>
<evidence type="ECO:0000256" key="12">
    <source>
        <dbReference type="ARBA" id="ARBA00048613"/>
    </source>
</evidence>
<evidence type="ECO:0000259" key="17">
    <source>
        <dbReference type="SMART" id="SM00085"/>
    </source>
</evidence>
<comment type="catalytic activity">
    <reaction evidence="11">
        <text>1-hexadecanoyl-2-(5Z,8Z,11Z,14Z-eicosatetraenoyl)-sn-glycero-3-phosphoethanolamine + H2O = 1-hexadecanoyl-sn-glycero-3-phosphoethanolamine + (5Z,8Z,11Z,14Z)-eicosatetraenoate + H(+)</text>
        <dbReference type="Rhea" id="RHEA:40431"/>
        <dbReference type="ChEBI" id="CHEBI:15377"/>
        <dbReference type="ChEBI" id="CHEBI:15378"/>
        <dbReference type="ChEBI" id="CHEBI:32395"/>
        <dbReference type="ChEBI" id="CHEBI:73004"/>
        <dbReference type="ChEBI" id="CHEBI:73009"/>
    </reaction>
    <physiologicalReaction direction="left-to-right" evidence="11">
        <dbReference type="Rhea" id="RHEA:40432"/>
    </physiologicalReaction>
</comment>
<keyword evidence="5" id="KW-0081">Bacteriolytic enzyme</keyword>
<feature type="signal peptide" evidence="16">
    <location>
        <begin position="1"/>
        <end position="18"/>
    </location>
</feature>
<dbReference type="GO" id="GO:0005543">
    <property type="term" value="F:phospholipid binding"/>
    <property type="evidence" value="ECO:0007669"/>
    <property type="project" value="TreeGrafter"/>
</dbReference>
<dbReference type="GO" id="GO:0042130">
    <property type="term" value="P:negative regulation of T cell proliferation"/>
    <property type="evidence" value="ECO:0007669"/>
    <property type="project" value="TreeGrafter"/>
</dbReference>
<evidence type="ECO:0000256" key="11">
    <source>
        <dbReference type="ARBA" id="ARBA00048541"/>
    </source>
</evidence>
<evidence type="ECO:0000256" key="13">
    <source>
        <dbReference type="ARBA" id="ARBA00049282"/>
    </source>
</evidence>
<dbReference type="GO" id="GO:0047498">
    <property type="term" value="F:calcium-dependent phospholipase A2 activity"/>
    <property type="evidence" value="ECO:0007669"/>
    <property type="project" value="TreeGrafter"/>
</dbReference>
<comment type="catalytic activity">
    <reaction evidence="12">
        <text>1-hexadecanoyl-2-(9Z-octadecenoyl)-sn-glycero-3-phosphoethanolamine + H2O = 1-hexadecanoyl-sn-glycero-3-phosphoethanolamine + (9Z)-octadecenoate + H(+)</text>
        <dbReference type="Rhea" id="RHEA:40911"/>
        <dbReference type="ChEBI" id="CHEBI:15377"/>
        <dbReference type="ChEBI" id="CHEBI:15378"/>
        <dbReference type="ChEBI" id="CHEBI:30823"/>
        <dbReference type="ChEBI" id="CHEBI:73004"/>
        <dbReference type="ChEBI" id="CHEBI:73007"/>
    </reaction>
    <physiologicalReaction direction="left-to-right" evidence="12">
        <dbReference type="Rhea" id="RHEA:40912"/>
    </physiologicalReaction>
</comment>
<dbReference type="Proteomes" id="UP000558488">
    <property type="component" value="Unassembled WGS sequence"/>
</dbReference>
<evidence type="ECO:0000256" key="8">
    <source>
        <dbReference type="ARBA" id="ARBA00036719"/>
    </source>
</evidence>
<reference evidence="18 19" key="1">
    <citation type="journal article" date="2020" name="Nature">
        <title>Six reference-quality genomes reveal evolution of bat adaptations.</title>
        <authorList>
            <person name="Jebb D."/>
            <person name="Huang Z."/>
            <person name="Pippel M."/>
            <person name="Hughes G.M."/>
            <person name="Lavrichenko K."/>
            <person name="Devanna P."/>
            <person name="Winkler S."/>
            <person name="Jermiin L.S."/>
            <person name="Skirmuntt E.C."/>
            <person name="Katzourakis A."/>
            <person name="Burkitt-Gray L."/>
            <person name="Ray D.A."/>
            <person name="Sullivan K.A.M."/>
            <person name="Roscito J.G."/>
            <person name="Kirilenko B.M."/>
            <person name="Davalos L.M."/>
            <person name="Corthals A.P."/>
            <person name="Power M.L."/>
            <person name="Jones G."/>
            <person name="Ransome R.D."/>
            <person name="Dechmann D.K.N."/>
            <person name="Locatelli A.G."/>
            <person name="Puechmaille S.J."/>
            <person name="Fedrigo O."/>
            <person name="Jarvis E.D."/>
            <person name="Hiller M."/>
            <person name="Vernes S.C."/>
            <person name="Myers E.W."/>
            <person name="Teeling E.C."/>
        </authorList>
    </citation>
    <scope>NUCLEOTIDE SEQUENCE [LARGE SCALE GENOMIC DNA]</scope>
    <source>
        <strain evidence="18">MPipKuh1</strain>
        <tissue evidence="18">Flight muscle</tissue>
    </source>
</reference>
<comment type="caution">
    <text evidence="18">The sequence shown here is derived from an EMBL/GenBank/DDBJ whole genome shotgun (WGS) entry which is preliminary data.</text>
</comment>
<evidence type="ECO:0000256" key="4">
    <source>
        <dbReference type="ARBA" id="ARBA00022525"/>
    </source>
</evidence>
<accession>A0A7J8A9S8</accession>
<keyword evidence="16" id="KW-0732">Signal</keyword>
<dbReference type="Gene3D" id="1.20.90.10">
    <property type="entry name" value="Phospholipase A2 domain"/>
    <property type="match status" value="1"/>
</dbReference>
<keyword evidence="6" id="KW-1015">Disulfide bond</keyword>
<dbReference type="GO" id="GO:0005576">
    <property type="term" value="C:extracellular region"/>
    <property type="evidence" value="ECO:0007669"/>
    <property type="project" value="UniProtKB-SubCell"/>
</dbReference>
<dbReference type="PRINTS" id="PR00389">
    <property type="entry name" value="PHPHLIPASEA2"/>
</dbReference>
<evidence type="ECO:0000313" key="18">
    <source>
        <dbReference type="EMBL" id="KAF6383253.1"/>
    </source>
</evidence>
<feature type="binding site" evidence="14">
    <location>
        <position position="51"/>
    </location>
    <ligand>
        <name>Ca(2+)</name>
        <dbReference type="ChEBI" id="CHEBI:29108"/>
    </ligand>
</feature>
<keyword evidence="16" id="KW-0443">Lipid metabolism</keyword>
<dbReference type="GO" id="GO:0042742">
    <property type="term" value="P:defense response to bacterium"/>
    <property type="evidence" value="ECO:0007669"/>
    <property type="project" value="UniProtKB-KW"/>
</dbReference>